<feature type="compositionally biased region" description="Low complexity" evidence="1">
    <location>
        <begin position="144"/>
        <end position="156"/>
    </location>
</feature>
<dbReference type="Gene3D" id="3.30.70.270">
    <property type="match status" value="1"/>
</dbReference>
<dbReference type="PANTHER" id="PTHR24559:SF444">
    <property type="entry name" value="REVERSE TRANSCRIPTASE DOMAIN-CONTAINING PROTEIN"/>
    <property type="match status" value="1"/>
</dbReference>
<evidence type="ECO:0000313" key="4">
    <source>
        <dbReference type="Proteomes" id="UP001190700"/>
    </source>
</evidence>
<feature type="compositionally biased region" description="Basic and acidic residues" evidence="1">
    <location>
        <begin position="94"/>
        <end position="108"/>
    </location>
</feature>
<gene>
    <name evidence="3" type="ORF">CYMTET_19310</name>
</gene>
<feature type="region of interest" description="Disordered" evidence="1">
    <location>
        <begin position="406"/>
        <end position="446"/>
    </location>
</feature>
<evidence type="ECO:0000256" key="1">
    <source>
        <dbReference type="SAM" id="MobiDB-lite"/>
    </source>
</evidence>
<feature type="region of interest" description="Disordered" evidence="1">
    <location>
        <begin position="71"/>
        <end position="111"/>
    </location>
</feature>
<keyword evidence="4" id="KW-1185">Reference proteome</keyword>
<dbReference type="EMBL" id="LGRX02008992">
    <property type="protein sequence ID" value="KAK3272395.1"/>
    <property type="molecule type" value="Genomic_DNA"/>
</dbReference>
<dbReference type="InterPro" id="IPR053134">
    <property type="entry name" value="RNA-dir_DNA_polymerase"/>
</dbReference>
<sequence>MGLVEAQLINTKQARKDLRSLKNSGQEAYVMYLAHDGTFKTEASDDPNLSLEAATTFDGTEASMATLVFDTSSSDSDDLDADEATQEQVCAMSPRERRESAAQDHAEGLEPDWENEALLPPVEDSACVVGAHRHSVKEERSSGAAKQAKQTAAQATPPNEEDAEEAPQWIWDELAELKKAHVDVRCYKLSMEELRQLRGKLDELYLAKGYIRPSSSPWGSPVLMVPKPSNPKELRLVIDYRQINEITMKDRYPLPHVQSRIDDLQGATIFSTADALWGFWQVPMEEDAIEKQDCNDHAGFSDLAHPLAKQTKNLVPWEWGPEQERAFERSKTTLTTAPTLILPDQKATHEGTSPFVVQTDASVVALAEVLMQDLGKGLQPITFESAKKGKPAGVPNAEAEVNAAVKEKEVEKEVEKEDPISPLDAGFSSSEGEDEEHPPVSPPVVTGKLTQLNELWWAETPDLWRDVMDTVAKMAAISAFAGVTTRAQRAVAAKQPATGDDPMSPLDAEVALSETPPAQSLAAAARKQPRQPAVQRTQAAEQLPTATEQQQQASAAAEQQPAATAAEQLSSSIQQ</sequence>
<dbReference type="PANTHER" id="PTHR24559">
    <property type="entry name" value="TRANSPOSON TY3-I GAG-POL POLYPROTEIN"/>
    <property type="match status" value="1"/>
</dbReference>
<protein>
    <recommendedName>
        <fullName evidence="2">Reverse transcriptase/retrotransposon-derived protein RNase H-like domain-containing protein</fullName>
    </recommendedName>
</protein>
<feature type="compositionally biased region" description="Low complexity" evidence="1">
    <location>
        <begin position="522"/>
        <end position="536"/>
    </location>
</feature>
<evidence type="ECO:0000313" key="3">
    <source>
        <dbReference type="EMBL" id="KAK3272395.1"/>
    </source>
</evidence>
<feature type="region of interest" description="Disordered" evidence="1">
    <location>
        <begin position="135"/>
        <end position="165"/>
    </location>
</feature>
<dbReference type="Pfam" id="PF17919">
    <property type="entry name" value="RT_RNaseH_2"/>
    <property type="match status" value="1"/>
</dbReference>
<dbReference type="CDD" id="cd01647">
    <property type="entry name" value="RT_LTR"/>
    <property type="match status" value="1"/>
</dbReference>
<dbReference type="InterPro" id="IPR041577">
    <property type="entry name" value="RT_RNaseH_2"/>
</dbReference>
<accession>A0AAE0G697</accession>
<dbReference type="InterPro" id="IPR043502">
    <property type="entry name" value="DNA/RNA_pol_sf"/>
</dbReference>
<reference evidence="3 4" key="1">
    <citation type="journal article" date="2015" name="Genome Biol. Evol.">
        <title>Comparative Genomics of a Bacterivorous Green Alga Reveals Evolutionary Causalities and Consequences of Phago-Mixotrophic Mode of Nutrition.</title>
        <authorList>
            <person name="Burns J.A."/>
            <person name="Paasch A."/>
            <person name="Narechania A."/>
            <person name="Kim E."/>
        </authorList>
    </citation>
    <scope>NUCLEOTIDE SEQUENCE [LARGE SCALE GENOMIC DNA]</scope>
    <source>
        <strain evidence="3 4">PLY_AMNH</strain>
    </source>
</reference>
<feature type="compositionally biased region" description="Low complexity" evidence="1">
    <location>
        <begin position="545"/>
        <end position="568"/>
    </location>
</feature>
<dbReference type="SUPFAM" id="SSF56672">
    <property type="entry name" value="DNA/RNA polymerases"/>
    <property type="match status" value="1"/>
</dbReference>
<name>A0AAE0G697_9CHLO</name>
<feature type="compositionally biased region" description="Acidic residues" evidence="1">
    <location>
        <begin position="75"/>
        <end position="85"/>
    </location>
</feature>
<dbReference type="Proteomes" id="UP001190700">
    <property type="component" value="Unassembled WGS sequence"/>
</dbReference>
<feature type="domain" description="Reverse transcriptase/retrotransposon-derived protein RNase H-like" evidence="2">
    <location>
        <begin position="319"/>
        <end position="387"/>
    </location>
</feature>
<dbReference type="AlphaFoldDB" id="A0AAE0G697"/>
<feature type="region of interest" description="Disordered" evidence="1">
    <location>
        <begin position="491"/>
        <end position="575"/>
    </location>
</feature>
<dbReference type="InterPro" id="IPR043128">
    <property type="entry name" value="Rev_trsase/Diguanyl_cyclase"/>
</dbReference>
<feature type="compositionally biased region" description="Basic and acidic residues" evidence="1">
    <location>
        <begin position="406"/>
        <end position="419"/>
    </location>
</feature>
<organism evidence="3 4">
    <name type="scientific">Cymbomonas tetramitiformis</name>
    <dbReference type="NCBI Taxonomy" id="36881"/>
    <lineage>
        <taxon>Eukaryota</taxon>
        <taxon>Viridiplantae</taxon>
        <taxon>Chlorophyta</taxon>
        <taxon>Pyramimonadophyceae</taxon>
        <taxon>Pyramimonadales</taxon>
        <taxon>Pyramimonadaceae</taxon>
        <taxon>Cymbomonas</taxon>
    </lineage>
</organism>
<evidence type="ECO:0000259" key="2">
    <source>
        <dbReference type="Pfam" id="PF17919"/>
    </source>
</evidence>
<comment type="caution">
    <text evidence="3">The sequence shown here is derived from an EMBL/GenBank/DDBJ whole genome shotgun (WGS) entry which is preliminary data.</text>
</comment>
<dbReference type="Gene3D" id="3.10.10.10">
    <property type="entry name" value="HIV Type 1 Reverse Transcriptase, subunit A, domain 1"/>
    <property type="match status" value="1"/>
</dbReference>
<proteinExistence type="predicted"/>